<dbReference type="Gene3D" id="3.40.50.11380">
    <property type="match status" value="1"/>
</dbReference>
<dbReference type="RefSeq" id="XP_024586289.1">
    <property type="nucleotide sequence ID" value="XM_024721162.1"/>
</dbReference>
<dbReference type="SUPFAM" id="SSF48452">
    <property type="entry name" value="TPR-like"/>
    <property type="match status" value="2"/>
</dbReference>
<keyword evidence="6" id="KW-0677">Repeat</keyword>
<feature type="repeat" description="TPR" evidence="8">
    <location>
        <begin position="410"/>
        <end position="443"/>
    </location>
</feature>
<evidence type="ECO:0000259" key="9">
    <source>
        <dbReference type="Pfam" id="PF13844"/>
    </source>
</evidence>
<feature type="domain" description="O-GlcNAc transferase C-terminal" evidence="9">
    <location>
        <begin position="457"/>
        <end position="692"/>
    </location>
</feature>
<keyword evidence="7 8" id="KW-0802">TPR repeat</keyword>
<evidence type="ECO:0000256" key="1">
    <source>
        <dbReference type="ARBA" id="ARBA00004922"/>
    </source>
</evidence>
<evidence type="ECO:0000256" key="7">
    <source>
        <dbReference type="ARBA" id="ARBA00022803"/>
    </source>
</evidence>
<protein>
    <recommendedName>
        <fullName evidence="3">protein O-GlcNAc transferase</fullName>
        <ecNumber evidence="3">2.4.1.255</ecNumber>
    </recommendedName>
</protein>
<dbReference type="UniPathway" id="UPA00378"/>
<dbReference type="AlphaFoldDB" id="A0A0P1B620"/>
<keyword evidence="4 10" id="KW-0328">Glycosyltransferase</keyword>
<evidence type="ECO:0000256" key="5">
    <source>
        <dbReference type="ARBA" id="ARBA00022679"/>
    </source>
</evidence>
<sequence>MAFPTEMVPFSTICNSNRHHERFTYLFHLAHEQYLVGSYSNALRLCNELYASNASRPELLLLLGALHFQLGNFSHCIAYNQQCIRLAPTFAEAYGNLGNALKELGDLSGAIQFYLRAIKVNPNFRDAYNQVANCYMVLGQTEEAVEMYQLVLEYDPELVEAQSNLGNLYKLQGRREDAKECYCQALRLNPKFAIAWSNLAGLMKEEGQVEAAIEYYQEAIRYAPEFADAYSNLGNVLKEMNRLKEAIEAYQAAVTIRPTFAIAYGNLASCYYEAGDFELAISTFRHAIELEGNFPDAYNNLGNALRECGELEQAIDCYRTALQLKPDHPHAYNNLGNALKDKGLIKEALQCYTIAIRFMPQFAAAHSNIGSILKEQGKFDQALAHYQEAISIDPKFADAYSNMGNVFKDLYAYSNLASAYKDGGRLEEAIGFYRKALTLRPHFPEAFANYFHSLVFICDWKTRQEDTKKLQEFLDEQLQFHDVVPAVQPFHALVYPLSMQCFQAISTRYAERAKLNVSLVEIPRCRVLRNTPVERLRIGYVSSDLGNHPLAHLMQSVFGFHNKKEFEIFCYATSPDDGSKWRQEIVRSVEQFHDISTFTTEEAVRTILNDQIHLLINLNGYTKGARNEIFALQPAPLQISYMGFCGTLGAEYIQYMIGDAMVVPVSSRQYFTEKIIQMPHTYFVNDHKQSAQEVLDTRKCPTRADYGVPDDYFVFCNFNQVYKIDPVTFTTWMNILQRVPNSILWLLRFPPIAEENIRAEARARGIFDDSRLLFTDVAPKDEHLKRGYLADLFLDTPECNAHTTGCDILWGGTPMITMPQDRMATRVAASLLRAANLSELITTSLEEYEELAVALATDRKRLATLRRRLETERLTCPLFDTKRWVRNLEIGYSMIWARYENGYEPDHIEVPDIQDLLRQNQRHGTM</sequence>
<feature type="repeat" description="TPR" evidence="8">
    <location>
        <begin position="295"/>
        <end position="328"/>
    </location>
</feature>
<dbReference type="FunFam" id="3.40.50.2000:FF:000070">
    <property type="entry name" value="probable UDP-N-acetylglucosamine--peptide N-acetylglucosaminyltransferase SEC"/>
    <property type="match status" value="1"/>
</dbReference>
<feature type="domain" description="O-GlcNAc transferase C-terminal" evidence="9">
    <location>
        <begin position="696"/>
        <end position="888"/>
    </location>
</feature>
<dbReference type="OrthoDB" id="421121at2759"/>
<dbReference type="Pfam" id="PF13181">
    <property type="entry name" value="TPR_8"/>
    <property type="match status" value="2"/>
</dbReference>
<feature type="repeat" description="TPR" evidence="8">
    <location>
        <begin position="363"/>
        <end position="396"/>
    </location>
</feature>
<dbReference type="PANTHER" id="PTHR44366:SF1">
    <property type="entry name" value="UDP-N-ACETYLGLUCOSAMINE--PEPTIDE N-ACETYLGLUCOSAMINYLTRANSFERASE 110 KDA SUBUNIT"/>
    <property type="match status" value="1"/>
</dbReference>
<feature type="repeat" description="TPR" evidence="8">
    <location>
        <begin position="159"/>
        <end position="192"/>
    </location>
</feature>
<dbReference type="Gene3D" id="1.25.40.10">
    <property type="entry name" value="Tetratricopeptide repeat domain"/>
    <property type="match status" value="8"/>
</dbReference>
<dbReference type="InterPro" id="IPR029489">
    <property type="entry name" value="OGT/SEC/SPY_C"/>
</dbReference>
<dbReference type="OMA" id="MNESEHF"/>
<reference evidence="11" key="1">
    <citation type="submission" date="2014-09" db="EMBL/GenBank/DDBJ databases">
        <authorList>
            <person name="Sharma Rahul"/>
            <person name="Thines Marco"/>
        </authorList>
    </citation>
    <scope>NUCLEOTIDE SEQUENCE [LARGE SCALE GENOMIC DNA]</scope>
</reference>
<dbReference type="EC" id="2.4.1.255" evidence="3"/>
<dbReference type="STRING" id="4781.A0A0P1B620"/>
<dbReference type="Pfam" id="PF13414">
    <property type="entry name" value="TPR_11"/>
    <property type="match status" value="2"/>
</dbReference>
<dbReference type="Pfam" id="PF13844">
    <property type="entry name" value="Glyco_transf_41"/>
    <property type="match status" value="2"/>
</dbReference>
<feature type="repeat" description="TPR" evidence="8">
    <location>
        <begin position="329"/>
        <end position="362"/>
    </location>
</feature>
<dbReference type="PROSITE" id="PS50005">
    <property type="entry name" value="TPR"/>
    <property type="match status" value="10"/>
</dbReference>
<evidence type="ECO:0000313" key="11">
    <source>
        <dbReference type="Proteomes" id="UP000054928"/>
    </source>
</evidence>
<dbReference type="PROSITE" id="PS50293">
    <property type="entry name" value="TPR_REGION"/>
    <property type="match status" value="9"/>
</dbReference>
<comment type="similarity">
    <text evidence="2">Belongs to the glycosyltransferase 41 family. O-GlcNAc transferase subfamily.</text>
</comment>
<feature type="repeat" description="TPR" evidence="8">
    <location>
        <begin position="125"/>
        <end position="158"/>
    </location>
</feature>
<dbReference type="Gene3D" id="3.40.50.2000">
    <property type="entry name" value="Glycogen Phosphorylase B"/>
    <property type="match status" value="1"/>
</dbReference>
<dbReference type="SMART" id="SM00028">
    <property type="entry name" value="TPR"/>
    <property type="match status" value="12"/>
</dbReference>
<dbReference type="EMBL" id="CCYD01003101">
    <property type="protein sequence ID" value="CEG49920.1"/>
    <property type="molecule type" value="Genomic_DNA"/>
</dbReference>
<feature type="repeat" description="TPR" evidence="8">
    <location>
        <begin position="193"/>
        <end position="226"/>
    </location>
</feature>
<organism evidence="10 11">
    <name type="scientific">Plasmopara halstedii</name>
    <name type="common">Downy mildew of sunflower</name>
    <dbReference type="NCBI Taxonomy" id="4781"/>
    <lineage>
        <taxon>Eukaryota</taxon>
        <taxon>Sar</taxon>
        <taxon>Stramenopiles</taxon>
        <taxon>Oomycota</taxon>
        <taxon>Peronosporomycetes</taxon>
        <taxon>Peronosporales</taxon>
        <taxon>Peronosporaceae</taxon>
        <taxon>Plasmopara</taxon>
    </lineage>
</organism>
<dbReference type="GO" id="GO:0097363">
    <property type="term" value="F:protein O-acetylglucosaminyltransferase activity"/>
    <property type="evidence" value="ECO:0007669"/>
    <property type="project" value="UniProtKB-EC"/>
</dbReference>
<dbReference type="Pfam" id="PF00515">
    <property type="entry name" value="TPR_1"/>
    <property type="match status" value="2"/>
</dbReference>
<evidence type="ECO:0000256" key="2">
    <source>
        <dbReference type="ARBA" id="ARBA00005386"/>
    </source>
</evidence>
<name>A0A0P1B620_PLAHL</name>
<comment type="pathway">
    <text evidence="1">Protein modification; protein glycosylation.</text>
</comment>
<dbReference type="InterPro" id="IPR019734">
    <property type="entry name" value="TPR_rpt"/>
</dbReference>
<feature type="repeat" description="TPR" evidence="8">
    <location>
        <begin position="227"/>
        <end position="260"/>
    </location>
</feature>
<evidence type="ECO:0000256" key="8">
    <source>
        <dbReference type="PROSITE-ProRule" id="PRU00339"/>
    </source>
</evidence>
<feature type="repeat" description="TPR" evidence="8">
    <location>
        <begin position="261"/>
        <end position="294"/>
    </location>
</feature>
<dbReference type="GO" id="GO:0006493">
    <property type="term" value="P:protein O-linked glycosylation"/>
    <property type="evidence" value="ECO:0007669"/>
    <property type="project" value="InterPro"/>
</dbReference>
<proteinExistence type="inferred from homology"/>
<dbReference type="InterPro" id="IPR011990">
    <property type="entry name" value="TPR-like_helical_dom_sf"/>
</dbReference>
<evidence type="ECO:0000313" key="10">
    <source>
        <dbReference type="EMBL" id="CEG49920.1"/>
    </source>
</evidence>
<dbReference type="Proteomes" id="UP000054928">
    <property type="component" value="Unassembled WGS sequence"/>
</dbReference>
<dbReference type="GeneID" id="36402711"/>
<feature type="repeat" description="TPR" evidence="8">
    <location>
        <begin position="91"/>
        <end position="124"/>
    </location>
</feature>
<dbReference type="InterPro" id="IPR037919">
    <property type="entry name" value="OGT"/>
</dbReference>
<dbReference type="Pfam" id="PF13424">
    <property type="entry name" value="TPR_12"/>
    <property type="match status" value="2"/>
</dbReference>
<keyword evidence="11" id="KW-1185">Reference proteome</keyword>
<evidence type="ECO:0000256" key="3">
    <source>
        <dbReference type="ARBA" id="ARBA00011970"/>
    </source>
</evidence>
<keyword evidence="5 10" id="KW-0808">Transferase</keyword>
<evidence type="ECO:0000256" key="6">
    <source>
        <dbReference type="ARBA" id="ARBA00022737"/>
    </source>
</evidence>
<dbReference type="PANTHER" id="PTHR44366">
    <property type="entry name" value="UDP-N-ACETYLGLUCOSAMINE--PEPTIDE N-ACETYLGLUCOSAMINYLTRANSFERASE 110 KDA SUBUNIT"/>
    <property type="match status" value="1"/>
</dbReference>
<evidence type="ECO:0000256" key="4">
    <source>
        <dbReference type="ARBA" id="ARBA00022676"/>
    </source>
</evidence>
<accession>A0A0P1B620</accession>